<evidence type="ECO:0000313" key="2">
    <source>
        <dbReference type="EMBL" id="OLF14836.1"/>
    </source>
</evidence>
<reference evidence="2 3" key="1">
    <citation type="submission" date="2016-12" db="EMBL/GenBank/DDBJ databases">
        <title>The draft genome sequence of Actinophytocola sp. 11-183.</title>
        <authorList>
            <person name="Wang W."/>
            <person name="Yuan L."/>
        </authorList>
    </citation>
    <scope>NUCLEOTIDE SEQUENCE [LARGE SCALE GENOMIC DNA]</scope>
    <source>
        <strain evidence="2 3">11-183</strain>
    </source>
</reference>
<feature type="transmembrane region" description="Helical" evidence="1">
    <location>
        <begin position="41"/>
        <end position="61"/>
    </location>
</feature>
<keyword evidence="1" id="KW-0472">Membrane</keyword>
<sequence length="334" mass="36145">MFTEDDLRTTLDELEHEAPHAGAVLARFERLRQRRQARRRVARVITAAAVAAAAVAVSFAVPRLLADGPVPPADQQRIRTPHYTFDVDDLPGYRVLHEGGGNLAQSATLVADADPGSLIRVLVYEAGVYAPTEAQAGDRVQVNGRAGFYGTSLPCHCTIAPGTPGLAWEYAPDSWAEVHYQGPELPLPQARALLLAAAGAVRFDRSDPVRSPFEVGHLPAILDAGPLDAYLSANEGLPETTELFLTLRTVATGEDLLTIFLHERDIGTPFTDGTPTLTPDGVERRVNATTTVEIWDYRHLPTEELLQVARSIKLVGDLDNQDTWVPLADALPSG</sequence>
<dbReference type="OrthoDB" id="3404503at2"/>
<protein>
    <submittedName>
        <fullName evidence="2">Uncharacterized protein</fullName>
    </submittedName>
</protein>
<keyword evidence="1" id="KW-1133">Transmembrane helix</keyword>
<dbReference type="EMBL" id="MSIE01000048">
    <property type="protein sequence ID" value="OLF14836.1"/>
    <property type="molecule type" value="Genomic_DNA"/>
</dbReference>
<dbReference type="RefSeq" id="WP_075128202.1">
    <property type="nucleotide sequence ID" value="NZ_MSIE01000048.1"/>
</dbReference>
<dbReference type="Proteomes" id="UP000185596">
    <property type="component" value="Unassembled WGS sequence"/>
</dbReference>
<dbReference type="AlphaFoldDB" id="A0A1Q8CKH0"/>
<keyword evidence="3" id="KW-1185">Reference proteome</keyword>
<accession>A0A1Q8CKH0</accession>
<proteinExistence type="predicted"/>
<evidence type="ECO:0000313" key="3">
    <source>
        <dbReference type="Proteomes" id="UP000185596"/>
    </source>
</evidence>
<organism evidence="2 3">
    <name type="scientific">Actinophytocola xanthii</name>
    <dbReference type="NCBI Taxonomy" id="1912961"/>
    <lineage>
        <taxon>Bacteria</taxon>
        <taxon>Bacillati</taxon>
        <taxon>Actinomycetota</taxon>
        <taxon>Actinomycetes</taxon>
        <taxon>Pseudonocardiales</taxon>
        <taxon>Pseudonocardiaceae</taxon>
    </lineage>
</organism>
<name>A0A1Q8CKH0_9PSEU</name>
<comment type="caution">
    <text evidence="2">The sequence shown here is derived from an EMBL/GenBank/DDBJ whole genome shotgun (WGS) entry which is preliminary data.</text>
</comment>
<gene>
    <name evidence="2" type="ORF">BU204_25090</name>
</gene>
<evidence type="ECO:0000256" key="1">
    <source>
        <dbReference type="SAM" id="Phobius"/>
    </source>
</evidence>
<keyword evidence="1" id="KW-0812">Transmembrane</keyword>